<proteinExistence type="predicted"/>
<organism evidence="1 2">
    <name type="scientific">Boletus reticuloceps</name>
    <dbReference type="NCBI Taxonomy" id="495285"/>
    <lineage>
        <taxon>Eukaryota</taxon>
        <taxon>Fungi</taxon>
        <taxon>Dikarya</taxon>
        <taxon>Basidiomycota</taxon>
        <taxon>Agaricomycotina</taxon>
        <taxon>Agaricomycetes</taxon>
        <taxon>Agaricomycetidae</taxon>
        <taxon>Boletales</taxon>
        <taxon>Boletineae</taxon>
        <taxon>Boletaceae</taxon>
        <taxon>Boletoideae</taxon>
        <taxon>Boletus</taxon>
    </lineage>
</organism>
<dbReference type="Proteomes" id="UP000683000">
    <property type="component" value="Unassembled WGS sequence"/>
</dbReference>
<dbReference type="EMBL" id="JAGFBS010000053">
    <property type="protein sequence ID" value="KAG6370340.1"/>
    <property type="molecule type" value="Genomic_DNA"/>
</dbReference>
<evidence type="ECO:0000313" key="2">
    <source>
        <dbReference type="Proteomes" id="UP000683000"/>
    </source>
</evidence>
<evidence type="ECO:0000313" key="1">
    <source>
        <dbReference type="EMBL" id="KAG6370340.1"/>
    </source>
</evidence>
<accession>A0A8I3A568</accession>
<protein>
    <submittedName>
        <fullName evidence="1">Uncharacterized protein</fullName>
    </submittedName>
</protein>
<dbReference type="AlphaFoldDB" id="A0A8I3A568"/>
<keyword evidence="2" id="KW-1185">Reference proteome</keyword>
<gene>
    <name evidence="1" type="ORF">JVT61DRAFT_12146</name>
</gene>
<reference evidence="1" key="1">
    <citation type="submission" date="2021-03" db="EMBL/GenBank/DDBJ databases">
        <title>Evolutionary innovations through gain and loss of genes in the ectomycorrhizal Boletales.</title>
        <authorList>
            <person name="Wu G."/>
            <person name="Miyauchi S."/>
            <person name="Morin E."/>
            <person name="Yang Z.-L."/>
            <person name="Xu J."/>
            <person name="Martin F.M."/>
        </authorList>
    </citation>
    <scope>NUCLEOTIDE SEQUENCE</scope>
    <source>
        <strain evidence="1">BR01</strain>
    </source>
</reference>
<sequence length="198" mass="22446">MTRPSEIELVSKALRLEHAPVVDHLEVIIHEFNSWSVVDIVENQKGGILTYDITALPGTFQEIKYDLQAFLKTPDIWVSILQRYKVQFDRIFRPAKIESSMSLVGHWEFSAFNNALGSVSEDMNEITNYTTSAIKAANFVTYFLQPPFLSSHNCIFQVSVPLYVVVITNNPIRMQGQIVGFPHLSKRPTPTCLLKDCA</sequence>
<name>A0A8I3A568_9AGAM</name>
<comment type="caution">
    <text evidence="1">The sequence shown here is derived from an EMBL/GenBank/DDBJ whole genome shotgun (WGS) entry which is preliminary data.</text>
</comment>